<keyword evidence="7" id="KW-1185">Reference proteome</keyword>
<protein>
    <submittedName>
        <fullName evidence="6">Methyltransferase</fullName>
    </submittedName>
</protein>
<evidence type="ECO:0000256" key="2">
    <source>
        <dbReference type="ARBA" id="ARBA00022679"/>
    </source>
</evidence>
<gene>
    <name evidence="6" type="ORF">GCM10009533_44160</name>
</gene>
<reference evidence="7" key="1">
    <citation type="journal article" date="2019" name="Int. J. Syst. Evol. Microbiol.">
        <title>The Global Catalogue of Microorganisms (GCM) 10K type strain sequencing project: providing services to taxonomists for standard genome sequencing and annotation.</title>
        <authorList>
            <consortium name="The Broad Institute Genomics Platform"/>
            <consortium name="The Broad Institute Genome Sequencing Center for Infectious Disease"/>
            <person name="Wu L."/>
            <person name="Ma J."/>
        </authorList>
    </citation>
    <scope>NUCLEOTIDE SEQUENCE [LARGE SCALE GENOMIC DNA]</scope>
    <source>
        <strain evidence="7">JCM 10303</strain>
    </source>
</reference>
<keyword evidence="2" id="KW-0808">Transferase</keyword>
<dbReference type="PANTHER" id="PTHR43712:SF2">
    <property type="entry name" value="O-METHYLTRANSFERASE CICE"/>
    <property type="match status" value="1"/>
</dbReference>
<accession>A0ABP3NC17</accession>
<dbReference type="InterPro" id="IPR036390">
    <property type="entry name" value="WH_DNA-bd_sf"/>
</dbReference>
<dbReference type="PIRSF" id="PIRSF005739">
    <property type="entry name" value="O-mtase"/>
    <property type="match status" value="1"/>
</dbReference>
<dbReference type="InterPro" id="IPR001077">
    <property type="entry name" value="COMT_C"/>
</dbReference>
<evidence type="ECO:0000259" key="5">
    <source>
        <dbReference type="Pfam" id="PF08100"/>
    </source>
</evidence>
<dbReference type="Gene3D" id="3.40.50.150">
    <property type="entry name" value="Vaccinia Virus protein VP39"/>
    <property type="match status" value="1"/>
</dbReference>
<keyword evidence="1 6" id="KW-0489">Methyltransferase</keyword>
<feature type="domain" description="O-methyltransferase dimerisation" evidence="5">
    <location>
        <begin position="12"/>
        <end position="86"/>
    </location>
</feature>
<evidence type="ECO:0000256" key="3">
    <source>
        <dbReference type="ARBA" id="ARBA00022691"/>
    </source>
</evidence>
<dbReference type="InterPro" id="IPR036388">
    <property type="entry name" value="WH-like_DNA-bd_sf"/>
</dbReference>
<dbReference type="Pfam" id="PF08100">
    <property type="entry name" value="Dimerisation"/>
    <property type="match status" value="1"/>
</dbReference>
<dbReference type="InterPro" id="IPR012967">
    <property type="entry name" value="COMT_dimerisation"/>
</dbReference>
<comment type="caution">
    <text evidence="6">The sequence shown here is derived from an EMBL/GenBank/DDBJ whole genome shotgun (WGS) entry which is preliminary data.</text>
</comment>
<keyword evidence="3" id="KW-0949">S-adenosyl-L-methionine</keyword>
<evidence type="ECO:0000256" key="1">
    <source>
        <dbReference type="ARBA" id="ARBA00022603"/>
    </source>
</evidence>
<organism evidence="6 7">
    <name type="scientific">Saccharopolyspora erythraea</name>
    <name type="common">Streptomyces erythraeus</name>
    <dbReference type="NCBI Taxonomy" id="1836"/>
    <lineage>
        <taxon>Bacteria</taxon>
        <taxon>Bacillati</taxon>
        <taxon>Actinomycetota</taxon>
        <taxon>Actinomycetes</taxon>
        <taxon>Pseudonocardiales</taxon>
        <taxon>Pseudonocardiaceae</taxon>
        <taxon>Saccharopolyspora</taxon>
    </lineage>
</organism>
<dbReference type="Pfam" id="PF00891">
    <property type="entry name" value="Methyltransf_2"/>
    <property type="match status" value="1"/>
</dbReference>
<dbReference type="GO" id="GO:0032259">
    <property type="term" value="P:methylation"/>
    <property type="evidence" value="ECO:0007669"/>
    <property type="project" value="UniProtKB-KW"/>
</dbReference>
<dbReference type="PANTHER" id="PTHR43712">
    <property type="entry name" value="PUTATIVE (AFU_ORTHOLOGUE AFUA_4G14580)-RELATED"/>
    <property type="match status" value="1"/>
</dbReference>
<dbReference type="Proteomes" id="UP001500729">
    <property type="component" value="Unassembled WGS sequence"/>
</dbReference>
<dbReference type="SUPFAM" id="SSF46785">
    <property type="entry name" value="Winged helix' DNA-binding domain"/>
    <property type="match status" value="1"/>
</dbReference>
<dbReference type="CDD" id="cd02440">
    <property type="entry name" value="AdoMet_MTases"/>
    <property type="match status" value="1"/>
</dbReference>
<dbReference type="GO" id="GO:0008168">
    <property type="term" value="F:methyltransferase activity"/>
    <property type="evidence" value="ECO:0007669"/>
    <property type="project" value="UniProtKB-KW"/>
</dbReference>
<feature type="domain" description="O-methyltransferase C-terminal" evidence="4">
    <location>
        <begin position="110"/>
        <end position="317"/>
    </location>
</feature>
<evidence type="ECO:0000313" key="6">
    <source>
        <dbReference type="EMBL" id="GAA0540239.1"/>
    </source>
</evidence>
<dbReference type="SUPFAM" id="SSF53335">
    <property type="entry name" value="S-adenosyl-L-methionine-dependent methyltransferases"/>
    <property type="match status" value="1"/>
</dbReference>
<name>A0ABP3NC17_SACER</name>
<dbReference type="EMBL" id="BAAAGS010000031">
    <property type="protein sequence ID" value="GAA0540239.1"/>
    <property type="molecule type" value="Genomic_DNA"/>
</dbReference>
<dbReference type="InterPro" id="IPR016461">
    <property type="entry name" value="COMT-like"/>
</dbReference>
<evidence type="ECO:0000313" key="7">
    <source>
        <dbReference type="Proteomes" id="UP001500729"/>
    </source>
</evidence>
<dbReference type="Gene3D" id="1.10.10.10">
    <property type="entry name" value="Winged helix-like DNA-binding domain superfamily/Winged helix DNA-binding domain"/>
    <property type="match status" value="1"/>
</dbReference>
<dbReference type="RefSeq" id="WP_009946369.1">
    <property type="nucleotide sequence ID" value="NZ_BAAAGS010000031.1"/>
</dbReference>
<evidence type="ECO:0000259" key="4">
    <source>
        <dbReference type="Pfam" id="PF00891"/>
    </source>
</evidence>
<dbReference type="PROSITE" id="PS51683">
    <property type="entry name" value="SAM_OMT_II"/>
    <property type="match status" value="1"/>
</dbReference>
<sequence>MTANAELNHIQELALGFMSARAVHTAVELGVFPLLAQGPLTSDELCDQLGLHGRGARDFFNCLVALGLLEHADGRYVNTAATSRYLGDPDAPTYVGGMLEYMGSHWYWSWGRLGDALRTGRSQSYGGQVPYEAIHSDPGLSEEFQRAMSGGSVAASTALAESFPWQDVATVADIGCSDGSVLSRLLLAHPHLTGLGFDLPMVEQGFDKTSARHGLADRMRFTPGDFRTASFPAADAVVFGHLLIDWDLATRRMLLAKAYDALAEGGTILIYDMLVEQDQRESAPGLLISLHMLVDQGGGVSYTASECFGWLADAGFRQCRVRPLSGADQLITAVK</sequence>
<dbReference type="InterPro" id="IPR029063">
    <property type="entry name" value="SAM-dependent_MTases_sf"/>
</dbReference>
<proteinExistence type="predicted"/>